<comment type="caution">
    <text evidence="2">The sequence shown here is derived from an EMBL/GenBank/DDBJ whole genome shotgun (WGS) entry which is preliminary data.</text>
</comment>
<evidence type="ECO:0000313" key="2">
    <source>
        <dbReference type="EMBL" id="MEQ7155898.1"/>
    </source>
</evidence>
<dbReference type="RefSeq" id="WP_349685050.1">
    <property type="nucleotide sequence ID" value="NZ_JBEGDD010000009.1"/>
</dbReference>
<feature type="transmembrane region" description="Helical" evidence="1">
    <location>
        <begin position="27"/>
        <end position="48"/>
    </location>
</feature>
<feature type="transmembrane region" description="Helical" evidence="1">
    <location>
        <begin position="150"/>
        <end position="175"/>
    </location>
</feature>
<feature type="transmembrane region" description="Helical" evidence="1">
    <location>
        <begin position="196"/>
        <end position="222"/>
    </location>
</feature>
<proteinExistence type="predicted"/>
<keyword evidence="1" id="KW-1133">Transmembrane helix</keyword>
<evidence type="ECO:0000256" key="1">
    <source>
        <dbReference type="SAM" id="Phobius"/>
    </source>
</evidence>
<protein>
    <recommendedName>
        <fullName evidence="4">Glycerophosphoryl diester phosphodiesterase membrane domain-containing protein</fullName>
    </recommendedName>
</protein>
<keyword evidence="1" id="KW-0472">Membrane</keyword>
<keyword evidence="1" id="KW-0812">Transmembrane</keyword>
<organism evidence="2 3">
    <name type="scientific">Brevundimonas aurifodinae</name>
    <dbReference type="NCBI Taxonomy" id="1508312"/>
    <lineage>
        <taxon>Bacteria</taxon>
        <taxon>Pseudomonadati</taxon>
        <taxon>Pseudomonadota</taxon>
        <taxon>Alphaproteobacteria</taxon>
        <taxon>Caulobacterales</taxon>
        <taxon>Caulobacteraceae</taxon>
        <taxon>Brevundimonas</taxon>
    </lineage>
</organism>
<dbReference type="Proteomes" id="UP001445732">
    <property type="component" value="Unassembled WGS sequence"/>
</dbReference>
<name>A0ABV1NQH7_9CAUL</name>
<feature type="transmembrane region" description="Helical" evidence="1">
    <location>
        <begin position="104"/>
        <end position="130"/>
    </location>
</feature>
<feature type="transmembrane region" description="Helical" evidence="1">
    <location>
        <begin position="54"/>
        <end position="76"/>
    </location>
</feature>
<feature type="transmembrane region" description="Helical" evidence="1">
    <location>
        <begin position="234"/>
        <end position="256"/>
    </location>
</feature>
<sequence>MSHRDVGSRRLNLQRALGDAVAAMPRLWAGAVAALLALAGVCLVPVLLPVPDDLSGIAPGVATVLALVATGALARLSITPDLKGARALGLGPGGLQFKWPELRLVGAALLCLIFLAMIVSILGLVVLAIFGGAELDVAAIQARDWAAVGAPWKLAVLAVVGIGAVVVPLVLLVRLSLFVPATLGRRQMVSLNSMGIAYGSFWALLGGLIVTSAPAIALLGLIGGGALTGAVASVVWVAGVVGVQLPVTLAFLGAAYRQLEYWSPEEASA</sequence>
<accession>A0ABV1NQH7</accession>
<dbReference type="EMBL" id="JBEGDD010000009">
    <property type="protein sequence ID" value="MEQ7155898.1"/>
    <property type="molecule type" value="Genomic_DNA"/>
</dbReference>
<keyword evidence="3" id="KW-1185">Reference proteome</keyword>
<gene>
    <name evidence="2" type="ORF">ABN401_11810</name>
</gene>
<evidence type="ECO:0008006" key="4">
    <source>
        <dbReference type="Google" id="ProtNLM"/>
    </source>
</evidence>
<reference evidence="2 3" key="1">
    <citation type="submission" date="2024-06" db="EMBL/GenBank/DDBJ databases">
        <title>Brevundimonas sp. C11.</title>
        <authorList>
            <person name="Maltman C."/>
        </authorList>
    </citation>
    <scope>NUCLEOTIDE SEQUENCE [LARGE SCALE GENOMIC DNA]</scope>
    <source>
        <strain evidence="2 3">C11</strain>
    </source>
</reference>
<evidence type="ECO:0000313" key="3">
    <source>
        <dbReference type="Proteomes" id="UP001445732"/>
    </source>
</evidence>